<evidence type="ECO:0000313" key="4">
    <source>
        <dbReference type="Proteomes" id="UP001194580"/>
    </source>
</evidence>
<feature type="compositionally biased region" description="Basic and acidic residues" evidence="2">
    <location>
        <begin position="72"/>
        <end position="85"/>
    </location>
</feature>
<feature type="compositionally biased region" description="Basic and acidic residues" evidence="2">
    <location>
        <begin position="684"/>
        <end position="695"/>
    </location>
</feature>
<feature type="compositionally biased region" description="Basic and acidic residues" evidence="2">
    <location>
        <begin position="626"/>
        <end position="636"/>
    </location>
</feature>
<organism evidence="3 4">
    <name type="scientific">Linnemannia exigua</name>
    <dbReference type="NCBI Taxonomy" id="604196"/>
    <lineage>
        <taxon>Eukaryota</taxon>
        <taxon>Fungi</taxon>
        <taxon>Fungi incertae sedis</taxon>
        <taxon>Mucoromycota</taxon>
        <taxon>Mortierellomycotina</taxon>
        <taxon>Mortierellomycetes</taxon>
        <taxon>Mortierellales</taxon>
        <taxon>Mortierellaceae</taxon>
        <taxon>Linnemannia</taxon>
    </lineage>
</organism>
<protein>
    <submittedName>
        <fullName evidence="3">Uncharacterized protein</fullName>
    </submittedName>
</protein>
<evidence type="ECO:0000313" key="3">
    <source>
        <dbReference type="EMBL" id="KAG0275564.1"/>
    </source>
</evidence>
<name>A0AAD4DDU3_9FUNG</name>
<feature type="coiled-coil region" evidence="1">
    <location>
        <begin position="640"/>
        <end position="667"/>
    </location>
</feature>
<reference evidence="3" key="1">
    <citation type="journal article" date="2020" name="Fungal Divers.">
        <title>Resolving the Mortierellaceae phylogeny through synthesis of multi-gene phylogenetics and phylogenomics.</title>
        <authorList>
            <person name="Vandepol N."/>
            <person name="Liber J."/>
            <person name="Desiro A."/>
            <person name="Na H."/>
            <person name="Kennedy M."/>
            <person name="Barry K."/>
            <person name="Grigoriev I.V."/>
            <person name="Miller A.N."/>
            <person name="O'Donnell K."/>
            <person name="Stajich J.E."/>
            <person name="Bonito G."/>
        </authorList>
    </citation>
    <scope>NUCLEOTIDE SEQUENCE</scope>
    <source>
        <strain evidence="3">NRRL 28262</strain>
    </source>
</reference>
<gene>
    <name evidence="3" type="ORF">BGZ95_008639</name>
</gene>
<feature type="region of interest" description="Disordered" evidence="2">
    <location>
        <begin position="684"/>
        <end position="752"/>
    </location>
</feature>
<evidence type="ECO:0000256" key="1">
    <source>
        <dbReference type="SAM" id="Coils"/>
    </source>
</evidence>
<feature type="compositionally biased region" description="Acidic residues" evidence="2">
    <location>
        <begin position="696"/>
        <end position="727"/>
    </location>
</feature>
<accession>A0AAD4DDU3</accession>
<feature type="compositionally biased region" description="Low complexity" evidence="2">
    <location>
        <begin position="109"/>
        <end position="125"/>
    </location>
</feature>
<feature type="region of interest" description="Disordered" evidence="2">
    <location>
        <begin position="1"/>
        <end position="135"/>
    </location>
</feature>
<keyword evidence="4" id="KW-1185">Reference proteome</keyword>
<dbReference type="Proteomes" id="UP001194580">
    <property type="component" value="Unassembled WGS sequence"/>
</dbReference>
<feature type="compositionally biased region" description="Polar residues" evidence="2">
    <location>
        <begin position="1"/>
        <end position="26"/>
    </location>
</feature>
<comment type="caution">
    <text evidence="3">The sequence shown here is derived from an EMBL/GenBank/DDBJ whole genome shotgun (WGS) entry which is preliminary data.</text>
</comment>
<feature type="compositionally biased region" description="Polar residues" evidence="2">
    <location>
        <begin position="48"/>
        <end position="61"/>
    </location>
</feature>
<dbReference type="EMBL" id="JAAAIL010000464">
    <property type="protein sequence ID" value="KAG0275564.1"/>
    <property type="molecule type" value="Genomic_DNA"/>
</dbReference>
<proteinExistence type="predicted"/>
<sequence length="900" mass="101076">MSSYTLPFSESSSRTIPISARYSSSTFRERLGTLSRKVEDMDTDSGEDNAQSSRPTRQAASGRNHYGPAQKRKNEQDDGPRKRVTDTLAQSTIIENTRGQDIFFENGRTNDSSESNDDGNSTDGDNYQETSTSAAPGLVLGHDFLKRRDKHLEHWRAWCQRKRYLDDTVTAEKYGTYINESLSPKSHHDGNNPHLEILPIRVDSSDNEEGEIPAWEDVVCHISSIRSLYLGQCESNGVCPDIDGTMAQPETVAVISKFRSMYVGVALGMAKTEVAAAVINPREQGVGAEAFRDFHHSDSTVATETPLKPCYLVDDSATEPYKLLANTRLPGENMMMRDAIIPPLELQRQIFPFIEKLFPDNDDWKFWIDNIMMNRPDPVFSSQAFLRFAHQLQEAMQSRSGCAQAAESNGDPIKTHLTRQDIPLEEDVVFPITTVHNHLSSSAQLPTPTEDSEVDTTLLNTIPPEPAIQTQQLTSNQQSSKQQGLPRELIAIWPTKDDDPDILEIKMSLTSMFRYMETESKAVGRFASATFSSLEQLQGQVAVVENTVQVLLEKEMAAESKSVERPVPESVLDHPPPQQDFGHLEQWLQQQNEIRPWRKDFQQGTVTQHHEERLSRSAGSTGETRLSGDSETRRGDLLNMNTLRENMSRTKALNQDVKRRISNLEAELLAVGQSLRAVVGVGATEERSEAELQARDEDEEEGEEEVEERDEPTDEEEDENQDEEWEQEAPGGTRTGTRTGSSKAATRKENRKRKALKSFYPEDLVVLAGQIAALYPQLSEDKVRTMHASVTRPQIPLASPTTLKDIWVEHFSVNGSQPSFWSLETYVEAWRSGFSSKQRPLVARKKVVIAAILREVGQTKGSSLKAREEKALALLEATMLRMKGIYNFCSRYNGKGVLRK</sequence>
<feature type="compositionally biased region" description="Low complexity" evidence="2">
    <location>
        <begin position="728"/>
        <end position="740"/>
    </location>
</feature>
<feature type="region of interest" description="Disordered" evidence="2">
    <location>
        <begin position="603"/>
        <end position="636"/>
    </location>
</feature>
<feature type="compositionally biased region" description="Basic and acidic residues" evidence="2">
    <location>
        <begin position="27"/>
        <end position="40"/>
    </location>
</feature>
<evidence type="ECO:0000256" key="2">
    <source>
        <dbReference type="SAM" id="MobiDB-lite"/>
    </source>
</evidence>
<keyword evidence="1" id="KW-0175">Coiled coil</keyword>
<dbReference type="AlphaFoldDB" id="A0AAD4DDU3"/>
<feature type="compositionally biased region" description="Polar residues" evidence="2">
    <location>
        <begin position="87"/>
        <end position="99"/>
    </location>
</feature>